<dbReference type="Pfam" id="PF13358">
    <property type="entry name" value="DDE_3"/>
    <property type="match status" value="1"/>
</dbReference>
<dbReference type="GO" id="GO:0006313">
    <property type="term" value="P:DNA transposition"/>
    <property type="evidence" value="ECO:0007669"/>
    <property type="project" value="InterPro"/>
</dbReference>
<name>A0A4Y2JP37_ARAVE</name>
<dbReference type="InterPro" id="IPR036397">
    <property type="entry name" value="RNaseH_sf"/>
</dbReference>
<evidence type="ECO:0000259" key="1">
    <source>
        <dbReference type="Pfam" id="PF01498"/>
    </source>
</evidence>
<dbReference type="Gene3D" id="3.30.420.10">
    <property type="entry name" value="Ribonuclease H-like superfamily/Ribonuclease H"/>
    <property type="match status" value="1"/>
</dbReference>
<proteinExistence type="predicted"/>
<dbReference type="InterPro" id="IPR052338">
    <property type="entry name" value="Transposase_5"/>
</dbReference>
<keyword evidence="4" id="KW-1185">Reference proteome</keyword>
<dbReference type="Pfam" id="PF01498">
    <property type="entry name" value="HTH_Tnp_Tc3_2"/>
    <property type="match status" value="1"/>
</dbReference>
<dbReference type="PANTHER" id="PTHR23022">
    <property type="entry name" value="TRANSPOSABLE ELEMENT-RELATED"/>
    <property type="match status" value="1"/>
</dbReference>
<dbReference type="OrthoDB" id="6425807at2759"/>
<protein>
    <submittedName>
        <fullName evidence="3">Transposable element Tcb1 transposase</fullName>
    </submittedName>
</protein>
<feature type="domain" description="Tc1-like transposase DDE" evidence="2">
    <location>
        <begin position="52"/>
        <end position="187"/>
    </location>
</feature>
<dbReference type="Proteomes" id="UP000499080">
    <property type="component" value="Unassembled WGS sequence"/>
</dbReference>
<dbReference type="GO" id="GO:0003677">
    <property type="term" value="F:DNA binding"/>
    <property type="evidence" value="ECO:0007669"/>
    <property type="project" value="InterPro"/>
</dbReference>
<sequence>MSRQTVSRRLHKGGLFTRRPVVCVPLFPAHIRARLHWAHEHRSWTPEQWGHVLFTDESRFNIQNDSRRAMIWREPGIRYKAPHIVERDNYRGSGLLVWAEIATNGRTDLYVFAGGSVIADRYRDEILHPLVRPFITAMGTDAIFMDDNALPHRAQLVRSYLESETIPQMAWPARSPDLNPIEHVWVMSGRRIAGRSVPLGTLHELQQALLQEWALLPQQGINDAIASMPRRCQACISVRGYHTRYLACGSHCTFRLPI</sequence>
<evidence type="ECO:0000313" key="3">
    <source>
        <dbReference type="EMBL" id="GBM91209.1"/>
    </source>
</evidence>
<dbReference type="GO" id="GO:0015074">
    <property type="term" value="P:DNA integration"/>
    <property type="evidence" value="ECO:0007669"/>
    <property type="project" value="InterPro"/>
</dbReference>
<comment type="caution">
    <text evidence="3">The sequence shown here is derived from an EMBL/GenBank/DDBJ whole genome shotgun (WGS) entry which is preliminary data.</text>
</comment>
<feature type="domain" description="Transposase Tc1-like" evidence="1">
    <location>
        <begin position="2"/>
        <end position="42"/>
    </location>
</feature>
<dbReference type="EMBL" id="BGPR01003683">
    <property type="protein sequence ID" value="GBM91209.1"/>
    <property type="molecule type" value="Genomic_DNA"/>
</dbReference>
<reference evidence="3 4" key="1">
    <citation type="journal article" date="2019" name="Sci. Rep.">
        <title>Orb-weaving spider Araneus ventricosus genome elucidates the spidroin gene catalogue.</title>
        <authorList>
            <person name="Kono N."/>
            <person name="Nakamura H."/>
            <person name="Ohtoshi R."/>
            <person name="Moran D.A.P."/>
            <person name="Shinohara A."/>
            <person name="Yoshida Y."/>
            <person name="Fujiwara M."/>
            <person name="Mori M."/>
            <person name="Tomita M."/>
            <person name="Arakawa K."/>
        </authorList>
    </citation>
    <scope>NUCLEOTIDE SEQUENCE [LARGE SCALE GENOMIC DNA]</scope>
</reference>
<accession>A0A4Y2JP37</accession>
<gene>
    <name evidence="3" type="primary">TCB1_525</name>
    <name evidence="3" type="ORF">AVEN_4242_1</name>
</gene>
<dbReference type="InterPro" id="IPR038717">
    <property type="entry name" value="Tc1-like_DDE_dom"/>
</dbReference>
<dbReference type="InterPro" id="IPR002492">
    <property type="entry name" value="Transposase_Tc1-like"/>
</dbReference>
<evidence type="ECO:0000313" key="4">
    <source>
        <dbReference type="Proteomes" id="UP000499080"/>
    </source>
</evidence>
<dbReference type="AlphaFoldDB" id="A0A4Y2JP37"/>
<evidence type="ECO:0000259" key="2">
    <source>
        <dbReference type="Pfam" id="PF13358"/>
    </source>
</evidence>
<dbReference type="PANTHER" id="PTHR23022:SF135">
    <property type="entry name" value="SI:DKEY-77F5.3"/>
    <property type="match status" value="1"/>
</dbReference>
<organism evidence="3 4">
    <name type="scientific">Araneus ventricosus</name>
    <name type="common">Orbweaver spider</name>
    <name type="synonym">Epeira ventricosa</name>
    <dbReference type="NCBI Taxonomy" id="182803"/>
    <lineage>
        <taxon>Eukaryota</taxon>
        <taxon>Metazoa</taxon>
        <taxon>Ecdysozoa</taxon>
        <taxon>Arthropoda</taxon>
        <taxon>Chelicerata</taxon>
        <taxon>Arachnida</taxon>
        <taxon>Araneae</taxon>
        <taxon>Araneomorphae</taxon>
        <taxon>Entelegynae</taxon>
        <taxon>Araneoidea</taxon>
        <taxon>Araneidae</taxon>
        <taxon>Araneus</taxon>
    </lineage>
</organism>